<dbReference type="InterPro" id="IPR002156">
    <property type="entry name" value="RNaseH_domain"/>
</dbReference>
<dbReference type="Gene3D" id="3.30.420.10">
    <property type="entry name" value="Ribonuclease H-like superfamily/Ribonuclease H"/>
    <property type="match status" value="1"/>
</dbReference>
<evidence type="ECO:0000313" key="2">
    <source>
        <dbReference type="EMBL" id="GMN43099.1"/>
    </source>
</evidence>
<dbReference type="PANTHER" id="PTHR47074:SF11">
    <property type="entry name" value="REVERSE TRANSCRIPTASE-LIKE PROTEIN"/>
    <property type="match status" value="1"/>
</dbReference>
<evidence type="ECO:0000259" key="1">
    <source>
        <dbReference type="Pfam" id="PF13456"/>
    </source>
</evidence>
<reference evidence="2" key="1">
    <citation type="submission" date="2023-07" db="EMBL/GenBank/DDBJ databases">
        <title>draft genome sequence of fig (Ficus carica).</title>
        <authorList>
            <person name="Takahashi T."/>
            <person name="Nishimura K."/>
        </authorList>
    </citation>
    <scope>NUCLEOTIDE SEQUENCE</scope>
</reference>
<accession>A0AA87ZZS3</accession>
<dbReference type="InterPro" id="IPR036397">
    <property type="entry name" value="RNaseH_sf"/>
</dbReference>
<sequence>MTNQSAVIAVVIRDSQANIVRAAAQLVLQTEALVAEALAIRFGLIQAKSLTSGAIICESDASLMVKALSSSLSSCPWPLSNIHKDCNLLISGFESVEFLWTTNFADHNLAKWCRLSNSLGVIDISKVPNLVFLNGEEWSDSA</sequence>
<name>A0AA87ZZS3_FICCA</name>
<dbReference type="PANTHER" id="PTHR47074">
    <property type="entry name" value="BNAC02G40300D PROTEIN"/>
    <property type="match status" value="1"/>
</dbReference>
<dbReference type="Proteomes" id="UP001187192">
    <property type="component" value="Unassembled WGS sequence"/>
</dbReference>
<dbReference type="EMBL" id="BTGU01000015">
    <property type="protein sequence ID" value="GMN43099.1"/>
    <property type="molecule type" value="Genomic_DNA"/>
</dbReference>
<dbReference type="CDD" id="cd06222">
    <property type="entry name" value="RNase_H_like"/>
    <property type="match status" value="1"/>
</dbReference>
<dbReference type="InterPro" id="IPR044730">
    <property type="entry name" value="RNase_H-like_dom_plant"/>
</dbReference>
<dbReference type="Pfam" id="PF13456">
    <property type="entry name" value="RVT_3"/>
    <property type="match status" value="1"/>
</dbReference>
<organism evidence="2 3">
    <name type="scientific">Ficus carica</name>
    <name type="common">Common fig</name>
    <dbReference type="NCBI Taxonomy" id="3494"/>
    <lineage>
        <taxon>Eukaryota</taxon>
        <taxon>Viridiplantae</taxon>
        <taxon>Streptophyta</taxon>
        <taxon>Embryophyta</taxon>
        <taxon>Tracheophyta</taxon>
        <taxon>Spermatophyta</taxon>
        <taxon>Magnoliopsida</taxon>
        <taxon>eudicotyledons</taxon>
        <taxon>Gunneridae</taxon>
        <taxon>Pentapetalae</taxon>
        <taxon>rosids</taxon>
        <taxon>fabids</taxon>
        <taxon>Rosales</taxon>
        <taxon>Moraceae</taxon>
        <taxon>Ficeae</taxon>
        <taxon>Ficus</taxon>
    </lineage>
</organism>
<protein>
    <recommendedName>
        <fullName evidence="1">RNase H type-1 domain-containing protein</fullName>
    </recommendedName>
</protein>
<keyword evidence="3" id="KW-1185">Reference proteome</keyword>
<feature type="domain" description="RNase H type-1" evidence="1">
    <location>
        <begin position="3"/>
        <end position="101"/>
    </location>
</feature>
<gene>
    <name evidence="2" type="ORF">TIFTF001_012291</name>
</gene>
<evidence type="ECO:0000313" key="3">
    <source>
        <dbReference type="Proteomes" id="UP001187192"/>
    </source>
</evidence>
<dbReference type="GO" id="GO:0003676">
    <property type="term" value="F:nucleic acid binding"/>
    <property type="evidence" value="ECO:0007669"/>
    <property type="project" value="InterPro"/>
</dbReference>
<dbReference type="GO" id="GO:0004523">
    <property type="term" value="F:RNA-DNA hybrid ribonuclease activity"/>
    <property type="evidence" value="ECO:0007669"/>
    <property type="project" value="InterPro"/>
</dbReference>
<dbReference type="InterPro" id="IPR052929">
    <property type="entry name" value="RNase_H-like_EbsB-rel"/>
</dbReference>
<comment type="caution">
    <text evidence="2">The sequence shown here is derived from an EMBL/GenBank/DDBJ whole genome shotgun (WGS) entry which is preliminary data.</text>
</comment>
<proteinExistence type="predicted"/>
<dbReference type="AlphaFoldDB" id="A0AA87ZZS3"/>